<proteinExistence type="inferred from homology"/>
<dbReference type="GO" id="GO:0071970">
    <property type="term" value="P:fungal-type cell wall (1-&gt;3)-beta-D-glucan biosynthetic process"/>
    <property type="evidence" value="ECO:0007669"/>
    <property type="project" value="TreeGrafter"/>
</dbReference>
<keyword evidence="15" id="KW-1185">Reference proteome</keyword>
<keyword evidence="6 11" id="KW-0472">Membrane</keyword>
<dbReference type="FunFam" id="3.20.20.80:FF:000038">
    <property type="entry name" value="1,3-beta-glucanosyltransferase"/>
    <property type="match status" value="1"/>
</dbReference>
<comment type="function">
    <text evidence="11">Splits internally a 1,3-beta-glucan molecule and transfers the newly generated reducing end (the donor) to the non-reducing end of another 1,3-beta-glucan molecule (the acceptor) forming a 1,3-beta linkage, resulting in the elongation of 1,3-beta-glucan chains in the cell wall.</text>
</comment>
<dbReference type="HOGENOM" id="CLU_021855_2_1_1"/>
<accession>K0KLS0</accession>
<keyword evidence="11" id="KW-0808">Transferase</keyword>
<reference evidence="14 15" key="1">
    <citation type="journal article" date="2012" name="Eukaryot. Cell">
        <title>Draft genome sequence of Wickerhamomyces ciferrii NRRL Y-1031 F-60-10.</title>
        <authorList>
            <person name="Schneider J."/>
            <person name="Andrea H."/>
            <person name="Blom J."/>
            <person name="Jaenicke S."/>
            <person name="Ruckert C."/>
            <person name="Schorsch C."/>
            <person name="Szczepanowski R."/>
            <person name="Farwick M."/>
            <person name="Goesmann A."/>
            <person name="Puhler A."/>
            <person name="Schaffer S."/>
            <person name="Tauch A."/>
            <person name="Kohler T."/>
            <person name="Brinkrolf K."/>
        </authorList>
    </citation>
    <scope>NUCLEOTIDE SEQUENCE [LARGE SCALE GENOMIC DNA]</scope>
    <source>
        <strain evidence="15">ATCC 14091 / BCRC 22168 / CBS 111 / JCM 3599 / NBRC 0793 / NRRL Y-1031 F-60-10</strain>
    </source>
</reference>
<evidence type="ECO:0000256" key="9">
    <source>
        <dbReference type="ARBA" id="ARBA00023288"/>
    </source>
</evidence>
<evidence type="ECO:0000256" key="2">
    <source>
        <dbReference type="ARBA" id="ARBA00007528"/>
    </source>
</evidence>
<dbReference type="FunFam" id="1.20.58.1040:FF:000005">
    <property type="entry name" value="1,3-beta-glucanosyltransferase"/>
    <property type="match status" value="1"/>
</dbReference>
<feature type="domain" description="X8" evidence="13">
    <location>
        <begin position="376"/>
        <end position="463"/>
    </location>
</feature>
<evidence type="ECO:0000256" key="5">
    <source>
        <dbReference type="ARBA" id="ARBA00022729"/>
    </source>
</evidence>
<evidence type="ECO:0000256" key="3">
    <source>
        <dbReference type="ARBA" id="ARBA00022475"/>
    </source>
</evidence>
<gene>
    <name evidence="14" type="ORF">BN7_5806</name>
</gene>
<dbReference type="GO" id="GO:0098552">
    <property type="term" value="C:side of membrane"/>
    <property type="evidence" value="ECO:0007669"/>
    <property type="project" value="UniProtKB-KW"/>
</dbReference>
<dbReference type="Pfam" id="PF03198">
    <property type="entry name" value="Glyco_hydro_72"/>
    <property type="match status" value="1"/>
</dbReference>
<sequence length="545" mass="57826">MLFNLASSLLAAASLFQAVKGEDLPAIEVIGNKFFYSNNGSQFFMKGIAYQQDTANVTDGEGYKDPLADVESCKRDIPYLAAVDTNVIRVYALNASQDHTECMTELAKNGIYVIADLSEPGLSVNRDSPTWTVELYNRYTHVVDEFQNYTNVLGFFAGNEVTNDNTNTDASAYVKAAIRDTKAYIKDQGYRDIPVGYSSNDDEPTRVAIADYFACGDDDVKADFYGINMYEWCGESTFQKSGYADRTEEFANLSVPIFFSEYGCNEVSPREFTEVAALYSDEMTEVWSGGIVYMYFEEANNYGLVSISNGDVKTLEDYAHYSSEIKKVSPSAATASDASESATLLSCPTQFSDWKASTELPPIPNEGLCECMQESLGCVVSDDVDSEDYGDLFGTVCGLVSCDGISGNGTTGEYGAFSPCSSKQQLSFVLNLYYKENGSSARACDFDGSASTKSASTASSCASALSEAGSEGVGSVTQSLSASGSRSSGSSGSSGSGSGSSSSSSASSSSSGSGSSSGASSFKNGQIFTSIMALLVVGSFTAILV</sequence>
<comment type="subcellular location">
    <subcellularLocation>
        <location evidence="1 11">Cell membrane</location>
        <topology evidence="1 11">Lipid-anchor</topology>
        <topology evidence="1 11">GPI-anchor</topology>
    </subcellularLocation>
</comment>
<feature type="compositionally biased region" description="Low complexity" evidence="12">
    <location>
        <begin position="475"/>
        <end position="491"/>
    </location>
</feature>
<evidence type="ECO:0000256" key="10">
    <source>
        <dbReference type="ARBA" id="ARBA00023316"/>
    </source>
</evidence>
<dbReference type="InterPro" id="IPR017853">
    <property type="entry name" value="GH"/>
</dbReference>
<dbReference type="InterPro" id="IPR004886">
    <property type="entry name" value="Glucanosyltransferase"/>
</dbReference>
<evidence type="ECO:0000256" key="4">
    <source>
        <dbReference type="ARBA" id="ARBA00022622"/>
    </source>
</evidence>
<protein>
    <recommendedName>
        <fullName evidence="11">1,3-beta-glucanosyltransferase</fullName>
        <ecNumber evidence="11">2.4.1.-</ecNumber>
    </recommendedName>
</protein>
<evidence type="ECO:0000256" key="1">
    <source>
        <dbReference type="ARBA" id="ARBA00004609"/>
    </source>
</evidence>
<keyword evidence="8" id="KW-0325">Glycoprotein</keyword>
<comment type="caution">
    <text evidence="14">The sequence shown here is derived from an EMBL/GenBank/DDBJ whole genome shotgun (WGS) entry which is preliminary data.</text>
</comment>
<evidence type="ECO:0000259" key="13">
    <source>
        <dbReference type="SMART" id="SM00768"/>
    </source>
</evidence>
<evidence type="ECO:0000256" key="11">
    <source>
        <dbReference type="RuleBase" id="RU361209"/>
    </source>
</evidence>
<keyword evidence="7" id="KW-1015">Disulfide bond</keyword>
<dbReference type="GO" id="GO:0005886">
    <property type="term" value="C:plasma membrane"/>
    <property type="evidence" value="ECO:0007669"/>
    <property type="project" value="UniProtKB-SubCell"/>
</dbReference>
<evidence type="ECO:0000256" key="12">
    <source>
        <dbReference type="SAM" id="MobiDB-lite"/>
    </source>
</evidence>
<feature type="signal peptide" evidence="11">
    <location>
        <begin position="1"/>
        <end position="21"/>
    </location>
</feature>
<name>K0KLS0_WICCF</name>
<dbReference type="FunCoup" id="K0KLS0">
    <property type="interactions" value="183"/>
</dbReference>
<dbReference type="PANTHER" id="PTHR31468">
    <property type="entry name" value="1,3-BETA-GLUCANOSYLTRANSFERASE GAS1"/>
    <property type="match status" value="1"/>
</dbReference>
<keyword evidence="5 11" id="KW-0732">Signal</keyword>
<dbReference type="GO" id="GO:0031505">
    <property type="term" value="P:fungal-type cell wall organization"/>
    <property type="evidence" value="ECO:0007669"/>
    <property type="project" value="UniProtKB-ARBA"/>
</dbReference>
<dbReference type="SUPFAM" id="SSF51445">
    <property type="entry name" value="(Trans)glycosidases"/>
    <property type="match status" value="1"/>
</dbReference>
<dbReference type="Proteomes" id="UP000009328">
    <property type="component" value="Unassembled WGS sequence"/>
</dbReference>
<evidence type="ECO:0000313" key="15">
    <source>
        <dbReference type="Proteomes" id="UP000009328"/>
    </source>
</evidence>
<dbReference type="PANTHER" id="PTHR31468:SF2">
    <property type="entry name" value="1,3-BETA-GLUCANOSYLTRANSFERASE GAS1"/>
    <property type="match status" value="1"/>
</dbReference>
<dbReference type="STRING" id="1206466.K0KLS0"/>
<keyword evidence="10" id="KW-0961">Cell wall biogenesis/degradation</keyword>
<dbReference type="eggNOG" id="ENOG502QPST">
    <property type="taxonomic scope" value="Eukaryota"/>
</dbReference>
<evidence type="ECO:0000256" key="6">
    <source>
        <dbReference type="ARBA" id="ARBA00023136"/>
    </source>
</evidence>
<dbReference type="GO" id="GO:0009277">
    <property type="term" value="C:fungal-type cell wall"/>
    <property type="evidence" value="ECO:0007669"/>
    <property type="project" value="UniProtKB-ARBA"/>
</dbReference>
<feature type="chain" id="PRO_5005137201" description="1,3-beta-glucanosyltransferase" evidence="11">
    <location>
        <begin position="22"/>
        <end position="545"/>
    </location>
</feature>
<dbReference type="InterPro" id="IPR012946">
    <property type="entry name" value="X8"/>
</dbReference>
<dbReference type="Gene3D" id="3.20.20.80">
    <property type="entry name" value="Glycosidases"/>
    <property type="match status" value="1"/>
</dbReference>
<organism evidence="14 15">
    <name type="scientific">Wickerhamomyces ciferrii (strain ATCC 14091 / BCRC 22168 / CBS 111 / JCM 3599 / NBRC 0793 / NRRL Y-1031 F-60-10)</name>
    <name type="common">Yeast</name>
    <name type="synonym">Pichia ciferrii</name>
    <dbReference type="NCBI Taxonomy" id="1206466"/>
    <lineage>
        <taxon>Eukaryota</taxon>
        <taxon>Fungi</taxon>
        <taxon>Dikarya</taxon>
        <taxon>Ascomycota</taxon>
        <taxon>Saccharomycotina</taxon>
        <taxon>Saccharomycetes</taxon>
        <taxon>Phaffomycetales</taxon>
        <taxon>Wickerhamomycetaceae</taxon>
        <taxon>Wickerhamomyces</taxon>
    </lineage>
</organism>
<keyword evidence="9 11" id="KW-0449">Lipoprotein</keyword>
<dbReference type="EC" id="2.4.1.-" evidence="11"/>
<dbReference type="GO" id="GO:0042124">
    <property type="term" value="F:1,3-beta-glucanosyltransferase activity"/>
    <property type="evidence" value="ECO:0007669"/>
    <property type="project" value="TreeGrafter"/>
</dbReference>
<evidence type="ECO:0000313" key="14">
    <source>
        <dbReference type="EMBL" id="CCH46215.1"/>
    </source>
</evidence>
<dbReference type="EMBL" id="CAIF01000234">
    <property type="protein sequence ID" value="CCH46215.1"/>
    <property type="molecule type" value="Genomic_DNA"/>
</dbReference>
<dbReference type="InParanoid" id="K0KLS0"/>
<dbReference type="Pfam" id="PF07983">
    <property type="entry name" value="X8"/>
    <property type="match status" value="1"/>
</dbReference>
<comment type="similarity">
    <text evidence="2 11">Belongs to the glycosyl hydrolase 72 family.</text>
</comment>
<dbReference type="Gene3D" id="1.20.58.1040">
    <property type="match status" value="1"/>
</dbReference>
<feature type="compositionally biased region" description="Low complexity" evidence="12">
    <location>
        <begin position="499"/>
        <end position="519"/>
    </location>
</feature>
<evidence type="ECO:0000256" key="7">
    <source>
        <dbReference type="ARBA" id="ARBA00023157"/>
    </source>
</evidence>
<evidence type="ECO:0000256" key="8">
    <source>
        <dbReference type="ARBA" id="ARBA00023180"/>
    </source>
</evidence>
<dbReference type="GO" id="GO:0031982">
    <property type="term" value="C:vesicle"/>
    <property type="evidence" value="ECO:0007669"/>
    <property type="project" value="UniProtKB-ARBA"/>
</dbReference>
<keyword evidence="4 11" id="KW-0336">GPI-anchor</keyword>
<feature type="region of interest" description="Disordered" evidence="12">
    <location>
        <begin position="475"/>
        <end position="519"/>
    </location>
</feature>
<keyword evidence="3" id="KW-1003">Cell membrane</keyword>
<dbReference type="AlphaFoldDB" id="K0KLS0"/>
<dbReference type="SMART" id="SM00768">
    <property type="entry name" value="X8"/>
    <property type="match status" value="1"/>
</dbReference>